<proteinExistence type="predicted"/>
<accession>A0ABW4ZAN7</accession>
<name>A0ABW4ZAN7_9BACT</name>
<protein>
    <recommendedName>
        <fullName evidence="4">Glycine zipper domain-containing protein</fullName>
    </recommendedName>
</protein>
<feature type="compositionally biased region" description="Polar residues" evidence="1">
    <location>
        <begin position="79"/>
        <end position="98"/>
    </location>
</feature>
<dbReference type="EMBL" id="JBHUJB010000031">
    <property type="protein sequence ID" value="MFD2158727.1"/>
    <property type="molecule type" value="Genomic_DNA"/>
</dbReference>
<sequence length="98" mass="9668">MRLRTSTLLAILSISATNCSTPEQTSRAVKGGSLGAGVGGLMGGWSGAAAGAAVTGLLGASTATGDSQYGYYPKAGTPSRAQSGNTQSRSSGSMGYRF</sequence>
<dbReference type="Proteomes" id="UP001597389">
    <property type="component" value="Unassembled WGS sequence"/>
</dbReference>
<organism evidence="2 3">
    <name type="scientific">Rubritalea tangerina</name>
    <dbReference type="NCBI Taxonomy" id="430798"/>
    <lineage>
        <taxon>Bacteria</taxon>
        <taxon>Pseudomonadati</taxon>
        <taxon>Verrucomicrobiota</taxon>
        <taxon>Verrucomicrobiia</taxon>
        <taxon>Verrucomicrobiales</taxon>
        <taxon>Rubritaleaceae</taxon>
        <taxon>Rubritalea</taxon>
    </lineage>
</organism>
<evidence type="ECO:0008006" key="4">
    <source>
        <dbReference type="Google" id="ProtNLM"/>
    </source>
</evidence>
<evidence type="ECO:0000256" key="1">
    <source>
        <dbReference type="SAM" id="MobiDB-lite"/>
    </source>
</evidence>
<gene>
    <name evidence="2" type="ORF">ACFSW8_07455</name>
</gene>
<reference evidence="3" key="1">
    <citation type="journal article" date="2019" name="Int. J. Syst. Evol. Microbiol.">
        <title>The Global Catalogue of Microorganisms (GCM) 10K type strain sequencing project: providing services to taxonomists for standard genome sequencing and annotation.</title>
        <authorList>
            <consortium name="The Broad Institute Genomics Platform"/>
            <consortium name="The Broad Institute Genome Sequencing Center for Infectious Disease"/>
            <person name="Wu L."/>
            <person name="Ma J."/>
        </authorList>
    </citation>
    <scope>NUCLEOTIDE SEQUENCE [LARGE SCALE GENOMIC DNA]</scope>
    <source>
        <strain evidence="3">CCUG 57942</strain>
    </source>
</reference>
<keyword evidence="3" id="KW-1185">Reference proteome</keyword>
<evidence type="ECO:0000313" key="2">
    <source>
        <dbReference type="EMBL" id="MFD2158727.1"/>
    </source>
</evidence>
<feature type="region of interest" description="Disordered" evidence="1">
    <location>
        <begin position="69"/>
        <end position="98"/>
    </location>
</feature>
<dbReference type="RefSeq" id="WP_377090855.1">
    <property type="nucleotide sequence ID" value="NZ_JBHSJL010000014.1"/>
</dbReference>
<comment type="caution">
    <text evidence="2">The sequence shown here is derived from an EMBL/GenBank/DDBJ whole genome shotgun (WGS) entry which is preliminary data.</text>
</comment>
<evidence type="ECO:0000313" key="3">
    <source>
        <dbReference type="Proteomes" id="UP001597389"/>
    </source>
</evidence>